<keyword evidence="2 5" id="KW-0489">Methyltransferase</keyword>
<evidence type="ECO:0000256" key="2">
    <source>
        <dbReference type="ARBA" id="ARBA00022603"/>
    </source>
</evidence>
<dbReference type="KEGG" id="sarm:DVA86_32010"/>
<dbReference type="Proteomes" id="UP000254425">
    <property type="component" value="Chromosome"/>
</dbReference>
<dbReference type="GO" id="GO:0032259">
    <property type="term" value="P:methylation"/>
    <property type="evidence" value="ECO:0007669"/>
    <property type="project" value="UniProtKB-KW"/>
</dbReference>
<feature type="domain" description="Methyltransferase" evidence="6">
    <location>
        <begin position="44"/>
        <end position="140"/>
    </location>
</feature>
<evidence type="ECO:0000256" key="5">
    <source>
        <dbReference type="HAMAP-Rule" id="MF_00560"/>
    </source>
</evidence>
<protein>
    <recommendedName>
        <fullName evidence="5">Trans-aconitate 2-methyltransferase</fullName>
        <ecNumber evidence="5">2.1.1.144</ecNumber>
    </recommendedName>
</protein>
<dbReference type="Gene3D" id="1.10.150.290">
    <property type="entry name" value="S-adenosyl-L-methionine-dependent methyltransferases"/>
    <property type="match status" value="1"/>
</dbReference>
<keyword evidence="3 5" id="KW-0808">Transferase</keyword>
<dbReference type="SUPFAM" id="SSF53335">
    <property type="entry name" value="S-adenosyl-L-methionine-dependent methyltransferases"/>
    <property type="match status" value="1"/>
</dbReference>
<evidence type="ECO:0000313" key="8">
    <source>
        <dbReference type="Proteomes" id="UP000254425"/>
    </source>
</evidence>
<dbReference type="RefSeq" id="WP_208883477.1">
    <property type="nucleotide sequence ID" value="NZ_CP031320.1"/>
</dbReference>
<dbReference type="InterPro" id="IPR041698">
    <property type="entry name" value="Methyltransf_25"/>
</dbReference>
<proteinExistence type="inferred from homology"/>
<gene>
    <name evidence="5" type="primary">tam</name>
    <name evidence="7" type="ORF">DVA86_32010</name>
</gene>
<dbReference type="InterPro" id="IPR023506">
    <property type="entry name" value="Trans-aconitate_MeTrfase"/>
</dbReference>
<keyword evidence="8" id="KW-1185">Reference proteome</keyword>
<reference evidence="7 8" key="1">
    <citation type="submission" date="2018-07" db="EMBL/GenBank/DDBJ databases">
        <title>Draft genome of the type strain Streptomyces armeniacus ATCC 15676.</title>
        <authorList>
            <person name="Labana P."/>
            <person name="Gosse J.T."/>
            <person name="Boddy C.N."/>
        </authorList>
    </citation>
    <scope>NUCLEOTIDE SEQUENCE [LARGE SCALE GENOMIC DNA]</scope>
    <source>
        <strain evidence="7 8">ATCC 15676</strain>
    </source>
</reference>
<keyword evidence="1 5" id="KW-0963">Cytoplasm</keyword>
<dbReference type="Pfam" id="PF13649">
    <property type="entry name" value="Methyltransf_25"/>
    <property type="match status" value="1"/>
</dbReference>
<dbReference type="HAMAP" id="MF_00560">
    <property type="entry name" value="Tran_acon_Me_trans"/>
    <property type="match status" value="1"/>
</dbReference>
<dbReference type="EMBL" id="CP031320">
    <property type="protein sequence ID" value="AXK36516.1"/>
    <property type="molecule type" value="Genomic_DNA"/>
</dbReference>
<comment type="catalytic activity">
    <reaction evidence="5">
        <text>trans-aconitate + S-adenosyl-L-methionine = (E)-3-(methoxycarbonyl)pent-2-enedioate + S-adenosyl-L-homocysteine</text>
        <dbReference type="Rhea" id="RHEA:14969"/>
        <dbReference type="ChEBI" id="CHEBI:15708"/>
        <dbReference type="ChEBI" id="CHEBI:57470"/>
        <dbReference type="ChEBI" id="CHEBI:57856"/>
        <dbReference type="ChEBI" id="CHEBI:59789"/>
        <dbReference type="EC" id="2.1.1.144"/>
    </reaction>
</comment>
<comment type="function">
    <text evidence="5">Catalyzes the S-adenosylmethionine monomethyl esterification of trans-aconitate.</text>
</comment>
<dbReference type="GO" id="GO:0017000">
    <property type="term" value="P:antibiotic biosynthetic process"/>
    <property type="evidence" value="ECO:0007669"/>
    <property type="project" value="UniProtKB-ARBA"/>
</dbReference>
<dbReference type="GO" id="GO:0005737">
    <property type="term" value="C:cytoplasm"/>
    <property type="evidence" value="ECO:0007669"/>
    <property type="project" value="UniProtKB-SubCell"/>
</dbReference>
<comment type="subcellular location">
    <subcellularLocation>
        <location evidence="5">Cytoplasm</location>
    </subcellularLocation>
</comment>
<sequence length="275" mass="30152">MDSPEPSPSWAPDQYLRFEALRARPLRDLLAGVPGVPGEPAPRVADLGCGPGNSTALLAERWPAAHITGYDNSPHMLEQAYRLEGSARHGGRLDFTYADLNDWRPPDAEHFGLVVANAALQWVPDHRAYFGEWLGTLAARGVFAFQVPGNFRSPSHTTLAGLCTAPRWRDRLGDLAARPDTVAGPAGYIADLERLDCDVDAWETTYHQLLPGPDAVLEWVKGTALRPVLSRLEGDGAARDAFLEEYRAALAAAYPATDRGTRFPFRRVFVVAVKR</sequence>
<dbReference type="PANTHER" id="PTHR43861:SF1">
    <property type="entry name" value="TRANS-ACONITATE 2-METHYLTRANSFERASE"/>
    <property type="match status" value="1"/>
</dbReference>
<keyword evidence="4 5" id="KW-0949">S-adenosyl-L-methionine</keyword>
<dbReference type="AlphaFoldDB" id="A0A345XY00"/>
<evidence type="ECO:0000256" key="4">
    <source>
        <dbReference type="ARBA" id="ARBA00022691"/>
    </source>
</evidence>
<accession>A0A345XY00</accession>
<dbReference type="InterPro" id="IPR023149">
    <property type="entry name" value="Trans_acon_MeTrfase_C"/>
</dbReference>
<name>A0A345XY00_9ACTN</name>
<evidence type="ECO:0000256" key="1">
    <source>
        <dbReference type="ARBA" id="ARBA00022490"/>
    </source>
</evidence>
<dbReference type="PANTHER" id="PTHR43861">
    <property type="entry name" value="TRANS-ACONITATE 2-METHYLTRANSFERASE-RELATED"/>
    <property type="match status" value="1"/>
</dbReference>
<dbReference type="CDD" id="cd02440">
    <property type="entry name" value="AdoMet_MTases"/>
    <property type="match status" value="1"/>
</dbReference>
<comment type="similarity">
    <text evidence="5">Belongs to the methyltransferase superfamily. Tam family.</text>
</comment>
<evidence type="ECO:0000259" key="6">
    <source>
        <dbReference type="Pfam" id="PF13649"/>
    </source>
</evidence>
<dbReference type="GO" id="GO:0030798">
    <property type="term" value="F:trans-aconitate 2-methyltransferase activity"/>
    <property type="evidence" value="ECO:0007669"/>
    <property type="project" value="UniProtKB-UniRule"/>
</dbReference>
<dbReference type="Gene3D" id="3.40.50.150">
    <property type="entry name" value="Vaccinia Virus protein VP39"/>
    <property type="match status" value="1"/>
</dbReference>
<dbReference type="EC" id="2.1.1.144" evidence="5"/>
<evidence type="ECO:0000256" key="3">
    <source>
        <dbReference type="ARBA" id="ARBA00022679"/>
    </source>
</evidence>
<dbReference type="InterPro" id="IPR029063">
    <property type="entry name" value="SAM-dependent_MTases_sf"/>
</dbReference>
<evidence type="ECO:0000313" key="7">
    <source>
        <dbReference type="EMBL" id="AXK36516.1"/>
    </source>
</evidence>
<organism evidence="7 8">
    <name type="scientific">Streptomyces armeniacus</name>
    <dbReference type="NCBI Taxonomy" id="83291"/>
    <lineage>
        <taxon>Bacteria</taxon>
        <taxon>Bacillati</taxon>
        <taxon>Actinomycetota</taxon>
        <taxon>Actinomycetes</taxon>
        <taxon>Kitasatosporales</taxon>
        <taxon>Streptomycetaceae</taxon>
        <taxon>Streptomyces</taxon>
    </lineage>
</organism>